<evidence type="ECO:0000313" key="3">
    <source>
        <dbReference type="EMBL" id="MDT3767450.1"/>
    </source>
</evidence>
<feature type="compositionally biased region" description="Polar residues" evidence="1">
    <location>
        <begin position="172"/>
        <end position="190"/>
    </location>
</feature>
<evidence type="ECO:0008006" key="5">
    <source>
        <dbReference type="Google" id="ProtNLM"/>
    </source>
</evidence>
<feature type="chain" id="PRO_5045567672" description="DUF5067 domain-containing protein" evidence="2">
    <location>
        <begin position="30"/>
        <end position="199"/>
    </location>
</feature>
<sequence>MKKFFSKLSATALTLLATTAVAGAGVATAADQAPEPAPTQQAALDLAPNLQVSSAKAPGYAGLVAVHVKNVGTDRYYGEFPIVSFRIDVKTASGPKGVDRLITPGWFNGAYTRDLGFNEKTSTRSFLVTLSNPIKKGEDQLIANLDFGDGLTKEGRIVNYITVTQEGRLEGDTSTSNDQNVDSRTATVSDSGKKLPGLF</sequence>
<dbReference type="RefSeq" id="WP_313273020.1">
    <property type="nucleotide sequence ID" value="NZ_JASXSX010000001.1"/>
</dbReference>
<reference evidence="3 4" key="1">
    <citation type="submission" date="2023-06" db="EMBL/GenBank/DDBJ databases">
        <title>Draft genome sequence of Gleimia hominis type strain CCUG 57540T.</title>
        <authorList>
            <person name="Salva-Serra F."/>
            <person name="Cardew S."/>
            <person name="Jensie Markopoulos S."/>
            <person name="Ohlen M."/>
            <person name="Inganas E."/>
            <person name="Svensson-Stadler L."/>
            <person name="Moore E.R.B."/>
        </authorList>
    </citation>
    <scope>NUCLEOTIDE SEQUENCE [LARGE SCALE GENOMIC DNA]</scope>
    <source>
        <strain evidence="3 4">CCUG 57540</strain>
    </source>
</reference>
<dbReference type="Proteomes" id="UP001247542">
    <property type="component" value="Unassembled WGS sequence"/>
</dbReference>
<feature type="signal peptide" evidence="2">
    <location>
        <begin position="1"/>
        <end position="29"/>
    </location>
</feature>
<accession>A0ABU3IDY3</accession>
<proteinExistence type="predicted"/>
<dbReference type="EMBL" id="JASXSX010000001">
    <property type="protein sequence ID" value="MDT3767450.1"/>
    <property type="molecule type" value="Genomic_DNA"/>
</dbReference>
<comment type="caution">
    <text evidence="3">The sequence shown here is derived from an EMBL/GenBank/DDBJ whole genome shotgun (WGS) entry which is preliminary data.</text>
</comment>
<protein>
    <recommendedName>
        <fullName evidence="5">DUF5067 domain-containing protein</fullName>
    </recommendedName>
</protein>
<keyword evidence="4" id="KW-1185">Reference proteome</keyword>
<gene>
    <name evidence="3" type="ORF">QS713_05150</name>
</gene>
<organism evidence="3 4">
    <name type="scientific">Gleimia hominis</name>
    <dbReference type="NCBI Taxonomy" id="595468"/>
    <lineage>
        <taxon>Bacteria</taxon>
        <taxon>Bacillati</taxon>
        <taxon>Actinomycetota</taxon>
        <taxon>Actinomycetes</taxon>
        <taxon>Actinomycetales</taxon>
        <taxon>Actinomycetaceae</taxon>
        <taxon>Gleimia</taxon>
    </lineage>
</organism>
<keyword evidence="2" id="KW-0732">Signal</keyword>
<evidence type="ECO:0000256" key="2">
    <source>
        <dbReference type="SAM" id="SignalP"/>
    </source>
</evidence>
<name>A0ABU3IDY3_9ACTO</name>
<feature type="region of interest" description="Disordered" evidence="1">
    <location>
        <begin position="169"/>
        <end position="199"/>
    </location>
</feature>
<evidence type="ECO:0000256" key="1">
    <source>
        <dbReference type="SAM" id="MobiDB-lite"/>
    </source>
</evidence>
<evidence type="ECO:0000313" key="4">
    <source>
        <dbReference type="Proteomes" id="UP001247542"/>
    </source>
</evidence>